<keyword evidence="2" id="KW-1185">Reference proteome</keyword>
<dbReference type="EMBL" id="SNSC02000015">
    <property type="protein sequence ID" value="TID17750.1"/>
    <property type="molecule type" value="Genomic_DNA"/>
</dbReference>
<reference evidence="1 2" key="1">
    <citation type="submission" date="2019-04" db="EMBL/GenBank/DDBJ databases">
        <title>High contiguity whole genome sequence and gene annotation resource for two Venturia nashicola isolates.</title>
        <authorList>
            <person name="Prokchorchik M."/>
            <person name="Won K."/>
            <person name="Lee Y."/>
            <person name="Choi E.D."/>
            <person name="Segonzac C."/>
            <person name="Sohn K.H."/>
        </authorList>
    </citation>
    <scope>NUCLEOTIDE SEQUENCE [LARGE SCALE GENOMIC DNA]</scope>
    <source>
        <strain evidence="1 2">PRI2</strain>
    </source>
</reference>
<proteinExistence type="predicted"/>
<dbReference type="Proteomes" id="UP000298493">
    <property type="component" value="Unassembled WGS sequence"/>
</dbReference>
<dbReference type="AlphaFoldDB" id="A0A4Z1NPL6"/>
<evidence type="ECO:0000313" key="2">
    <source>
        <dbReference type="Proteomes" id="UP000298493"/>
    </source>
</evidence>
<name>A0A4Z1NPL6_9PEZI</name>
<sequence length="547" mass="59529">MTTYDNPTGTSPLPPLVGIPGISLPAEFALEAADRTLLPGPLVDKTVDKDIEPLTSPVRFPIRKVSRYGEAISRLVGAFSGPGFNLIFRPHTDKSMDTDPDLKLKFKLTIPEGGFMDDLLELNLTHELWTFPKLAGHLGDVPNRVATNTSDVFLHGIPYTQIVRDVTDASIDPGTRVPVDRLGKNADKNPEKQKLIADIHFEPGLFMHVDNSRPVSNQATICRMASIPHGTTINAQGVVSPKEDVFKKDDVKFDGKLRPGIPGFSSTASQPFKLNNSGPANDPKFFPFPGNQFNLKKKDATRLPQDLEPFIAKNSIESITEKMVQDPNELLRNHNVGKIFSQVITFTVATTPTQTLDKQACPHLAARTAMKSALEALGTTTENPAVQNAKKAIADAMRLCEEPTAIASQATDAAATAPAIGTTNIAQLDGNSAQNPNARTGKVTSTFWISTVVYTLNVTKKFDPKTDVAQIMDPEEKKNAPKDTVPSFVFPADKVVEVGRYQVEATQIQYSQTVNLIFNGLGWPHISVATLIPVRPVVVTFAKKLPN</sequence>
<evidence type="ECO:0000313" key="1">
    <source>
        <dbReference type="EMBL" id="TID17750.1"/>
    </source>
</evidence>
<accession>A0A4Z1NPL6</accession>
<organism evidence="1 2">
    <name type="scientific">Venturia nashicola</name>
    <dbReference type="NCBI Taxonomy" id="86259"/>
    <lineage>
        <taxon>Eukaryota</taxon>
        <taxon>Fungi</taxon>
        <taxon>Dikarya</taxon>
        <taxon>Ascomycota</taxon>
        <taxon>Pezizomycotina</taxon>
        <taxon>Dothideomycetes</taxon>
        <taxon>Pleosporomycetidae</taxon>
        <taxon>Venturiales</taxon>
        <taxon>Venturiaceae</taxon>
        <taxon>Venturia</taxon>
    </lineage>
</organism>
<gene>
    <name evidence="1" type="ORF">E6O75_ATG10395</name>
</gene>
<comment type="caution">
    <text evidence="1">The sequence shown here is derived from an EMBL/GenBank/DDBJ whole genome shotgun (WGS) entry which is preliminary data.</text>
</comment>
<protein>
    <submittedName>
        <fullName evidence="1">Uncharacterized protein</fullName>
    </submittedName>
</protein>